<gene>
    <name evidence="1" type="ORF">GWK10_09095</name>
</gene>
<proteinExistence type="predicted"/>
<evidence type="ECO:0000313" key="1">
    <source>
        <dbReference type="EMBL" id="NER17366.1"/>
    </source>
</evidence>
<reference evidence="1 2" key="1">
    <citation type="submission" date="2020-01" db="EMBL/GenBank/DDBJ databases">
        <title>Spongiivirga citrea KCTC 32990T.</title>
        <authorList>
            <person name="Wang G."/>
        </authorList>
    </citation>
    <scope>NUCLEOTIDE SEQUENCE [LARGE SCALE GENOMIC DNA]</scope>
    <source>
        <strain evidence="1 2">KCTC 32990</strain>
    </source>
</reference>
<protein>
    <recommendedName>
        <fullName evidence="3">TolC family protein</fullName>
    </recommendedName>
</protein>
<accession>A0A6M0CHD8</accession>
<dbReference type="Proteomes" id="UP000474296">
    <property type="component" value="Unassembled WGS sequence"/>
</dbReference>
<dbReference type="AlphaFoldDB" id="A0A6M0CHD8"/>
<evidence type="ECO:0000313" key="2">
    <source>
        <dbReference type="Proteomes" id="UP000474296"/>
    </source>
</evidence>
<dbReference type="EMBL" id="JAABOQ010000003">
    <property type="protein sequence ID" value="NER17366.1"/>
    <property type="molecule type" value="Genomic_DNA"/>
</dbReference>
<sequence>MKAPIFIVLLLISTIAKTQEIDSLLLQSYDIYKNADTLLHFPNSKDDIDINIFSIAAKSSPTLYEIKLKELESNSYKKDWGLQIKANSYYNFRGVLDEETNNITVSRFSAELEWNILKGGFVANRSRATATLLEKQLLDDALDQENRIIWRRQFRLHYNYSINQELLNHFERKNKFLERYFDILNTLYVKKMIKREEIINISNELLKSREQYNQIKFYQENISDSIPPFFLNKQLPLIKLQLSEIDISKSIENEIKTTLQKNIIQRENRAFKDIKFSLYANYNWTETMTRQFSSPVIGARFSAPIRFNNRKKIIQTKIQQAEAKQEDNLIGKQNQLVTYLSAHQEKIKDIHTLYKQWLILEQRKRIAQIVREELGVSNCGLLMLQYTKEQYDVIENVLQLKKQLYTVVSHIVELNQKQDVRHLISSISFNQDNTLNNVVITKNSFSQKLQFQFLKAKKIERVQMTFRDHSFEDLLKKEGVEISFTKPAPNAIFLEKLISDELKIIAKK</sequence>
<dbReference type="RefSeq" id="WP_164031785.1">
    <property type="nucleotide sequence ID" value="NZ_JAABOQ010000003.1"/>
</dbReference>
<evidence type="ECO:0008006" key="3">
    <source>
        <dbReference type="Google" id="ProtNLM"/>
    </source>
</evidence>
<organism evidence="1 2">
    <name type="scientific">Spongiivirga citrea</name>
    <dbReference type="NCBI Taxonomy" id="1481457"/>
    <lineage>
        <taxon>Bacteria</taxon>
        <taxon>Pseudomonadati</taxon>
        <taxon>Bacteroidota</taxon>
        <taxon>Flavobacteriia</taxon>
        <taxon>Flavobacteriales</taxon>
        <taxon>Flavobacteriaceae</taxon>
        <taxon>Spongiivirga</taxon>
    </lineage>
</organism>
<keyword evidence="2" id="KW-1185">Reference proteome</keyword>
<comment type="caution">
    <text evidence="1">The sequence shown here is derived from an EMBL/GenBank/DDBJ whole genome shotgun (WGS) entry which is preliminary data.</text>
</comment>
<name>A0A6M0CHD8_9FLAO</name>